<evidence type="ECO:0000313" key="1">
    <source>
        <dbReference type="EMBL" id="OIV96453.1"/>
    </source>
</evidence>
<sequence>MMIIKRKIYLIKNATNNRVLSLKLSLPIIKNSDLFLREAIERGSDIFVVLAHLCEGSASIFSGKHGVGTTGAVEGFAGGDVEDAALNGDVDGLGWIGAVELGELVGCKLCCH</sequence>
<protein>
    <submittedName>
        <fullName evidence="1">Uncharacterized protein</fullName>
    </submittedName>
</protein>
<keyword evidence="2" id="KW-1185">Reference proteome</keyword>
<dbReference type="AlphaFoldDB" id="A0A1J7G7L1"/>
<name>A0A1J7G7L1_LUPAN</name>
<dbReference type="Proteomes" id="UP000188354">
    <property type="component" value="Chromosome LG15"/>
</dbReference>
<accession>A0A1J7G7L1</accession>
<organism evidence="1 2">
    <name type="scientific">Lupinus angustifolius</name>
    <name type="common">Narrow-leaved blue lupine</name>
    <dbReference type="NCBI Taxonomy" id="3871"/>
    <lineage>
        <taxon>Eukaryota</taxon>
        <taxon>Viridiplantae</taxon>
        <taxon>Streptophyta</taxon>
        <taxon>Embryophyta</taxon>
        <taxon>Tracheophyta</taxon>
        <taxon>Spermatophyta</taxon>
        <taxon>Magnoliopsida</taxon>
        <taxon>eudicotyledons</taxon>
        <taxon>Gunneridae</taxon>
        <taxon>Pentapetalae</taxon>
        <taxon>rosids</taxon>
        <taxon>fabids</taxon>
        <taxon>Fabales</taxon>
        <taxon>Fabaceae</taxon>
        <taxon>Papilionoideae</taxon>
        <taxon>50 kb inversion clade</taxon>
        <taxon>genistoids sensu lato</taxon>
        <taxon>core genistoids</taxon>
        <taxon>Genisteae</taxon>
        <taxon>Lupinus</taxon>
    </lineage>
</organism>
<proteinExistence type="predicted"/>
<dbReference type="Gramene" id="OIV96453">
    <property type="protein sequence ID" value="OIV96453"/>
    <property type="gene ID" value="TanjilG_07845"/>
</dbReference>
<dbReference type="EMBL" id="CM007375">
    <property type="protein sequence ID" value="OIV96453.1"/>
    <property type="molecule type" value="Genomic_DNA"/>
</dbReference>
<reference evidence="1 2" key="1">
    <citation type="journal article" date="2017" name="Plant Biotechnol. J.">
        <title>A comprehensive draft genome sequence for lupin (Lupinus angustifolius), an emerging health food: insights into plant-microbe interactions and legume evolution.</title>
        <authorList>
            <person name="Hane J.K."/>
            <person name="Ming Y."/>
            <person name="Kamphuis L.G."/>
            <person name="Nelson M.N."/>
            <person name="Garg G."/>
            <person name="Atkins C.A."/>
            <person name="Bayer P.E."/>
            <person name="Bravo A."/>
            <person name="Bringans S."/>
            <person name="Cannon S."/>
            <person name="Edwards D."/>
            <person name="Foley R."/>
            <person name="Gao L.L."/>
            <person name="Harrison M.J."/>
            <person name="Huang W."/>
            <person name="Hurgobin B."/>
            <person name="Li S."/>
            <person name="Liu C.W."/>
            <person name="McGrath A."/>
            <person name="Morahan G."/>
            <person name="Murray J."/>
            <person name="Weller J."/>
            <person name="Jian J."/>
            <person name="Singh K.B."/>
        </authorList>
    </citation>
    <scope>NUCLEOTIDE SEQUENCE [LARGE SCALE GENOMIC DNA]</scope>
    <source>
        <strain evidence="2">cv. Tanjil</strain>
        <tissue evidence="1">Whole plant</tissue>
    </source>
</reference>
<gene>
    <name evidence="1" type="ORF">TanjilG_07845</name>
</gene>
<evidence type="ECO:0000313" key="2">
    <source>
        <dbReference type="Proteomes" id="UP000188354"/>
    </source>
</evidence>